<organism evidence="2 3">
    <name type="scientific">Roseburia intestinalis</name>
    <dbReference type="NCBI Taxonomy" id="166486"/>
    <lineage>
        <taxon>Bacteria</taxon>
        <taxon>Bacillati</taxon>
        <taxon>Bacillota</taxon>
        <taxon>Clostridia</taxon>
        <taxon>Lachnospirales</taxon>
        <taxon>Lachnospiraceae</taxon>
        <taxon>Roseburia</taxon>
    </lineage>
</organism>
<sequence length="120" mass="13847">MMVNKRKAIPKSIRMTIYQKCDGHCAYCGCSLEYKDMRIDHVIPLNGWSEQGTDTVDNMLPACRSCNHYKSRSTLEGFRKMVEAMPDTLMRDSTTYKNAVRFGLVIPNKKPVVLYFEENN</sequence>
<dbReference type="Gene3D" id="1.10.30.50">
    <property type="match status" value="1"/>
</dbReference>
<dbReference type="SMART" id="SM00507">
    <property type="entry name" value="HNHc"/>
    <property type="match status" value="1"/>
</dbReference>
<evidence type="ECO:0000313" key="3">
    <source>
        <dbReference type="Proteomes" id="UP000284465"/>
    </source>
</evidence>
<comment type="caution">
    <text evidence="2">The sequence shown here is derived from an EMBL/GenBank/DDBJ whole genome shotgun (WGS) entry which is preliminary data.</text>
</comment>
<dbReference type="RefSeq" id="WP_118591740.1">
    <property type="nucleotide sequence ID" value="NZ_QSFP01000013.1"/>
</dbReference>
<dbReference type="GO" id="GO:0003676">
    <property type="term" value="F:nucleic acid binding"/>
    <property type="evidence" value="ECO:0007669"/>
    <property type="project" value="InterPro"/>
</dbReference>
<gene>
    <name evidence="2" type="ORF">DW927_12010</name>
</gene>
<dbReference type="Proteomes" id="UP000284465">
    <property type="component" value="Unassembled WGS sequence"/>
</dbReference>
<dbReference type="GO" id="GO:0004519">
    <property type="term" value="F:endonuclease activity"/>
    <property type="evidence" value="ECO:0007669"/>
    <property type="project" value="UniProtKB-KW"/>
</dbReference>
<dbReference type="InterPro" id="IPR003615">
    <property type="entry name" value="HNH_nuc"/>
</dbReference>
<dbReference type="PANTHER" id="PTHR33877:SF2">
    <property type="entry name" value="OS07G0170200 PROTEIN"/>
    <property type="match status" value="1"/>
</dbReference>
<evidence type="ECO:0000259" key="1">
    <source>
        <dbReference type="SMART" id="SM00507"/>
    </source>
</evidence>
<name>A0A3R6A470_9FIRM</name>
<accession>A0A3R6A470</accession>
<keyword evidence="2" id="KW-0540">Nuclease</keyword>
<evidence type="ECO:0000313" key="2">
    <source>
        <dbReference type="EMBL" id="RHA66255.1"/>
    </source>
</evidence>
<feature type="domain" description="HNH nuclease" evidence="1">
    <location>
        <begin position="12"/>
        <end position="68"/>
    </location>
</feature>
<dbReference type="GO" id="GO:0008270">
    <property type="term" value="F:zinc ion binding"/>
    <property type="evidence" value="ECO:0007669"/>
    <property type="project" value="InterPro"/>
</dbReference>
<keyword evidence="2" id="KW-0255">Endonuclease</keyword>
<dbReference type="InterPro" id="IPR052892">
    <property type="entry name" value="NA-targeting_endonuclease"/>
</dbReference>
<dbReference type="PANTHER" id="PTHR33877">
    <property type="entry name" value="SLL1193 PROTEIN"/>
    <property type="match status" value="1"/>
</dbReference>
<protein>
    <submittedName>
        <fullName evidence="2">HNH endonuclease</fullName>
    </submittedName>
</protein>
<reference evidence="2 3" key="1">
    <citation type="submission" date="2018-08" db="EMBL/GenBank/DDBJ databases">
        <title>A genome reference for cultivated species of the human gut microbiota.</title>
        <authorList>
            <person name="Zou Y."/>
            <person name="Xue W."/>
            <person name="Luo G."/>
        </authorList>
    </citation>
    <scope>NUCLEOTIDE SEQUENCE [LARGE SCALE GENOMIC DNA]</scope>
    <source>
        <strain evidence="2 3">AM43-11</strain>
    </source>
</reference>
<dbReference type="EMBL" id="QSFP01000013">
    <property type="protein sequence ID" value="RHA66255.1"/>
    <property type="molecule type" value="Genomic_DNA"/>
</dbReference>
<dbReference type="CDD" id="cd00085">
    <property type="entry name" value="HNHc"/>
    <property type="match status" value="1"/>
</dbReference>
<dbReference type="InterPro" id="IPR002711">
    <property type="entry name" value="HNH"/>
</dbReference>
<dbReference type="Pfam" id="PF01844">
    <property type="entry name" value="HNH"/>
    <property type="match status" value="1"/>
</dbReference>
<proteinExistence type="predicted"/>
<keyword evidence="2" id="KW-0378">Hydrolase</keyword>
<dbReference type="AlphaFoldDB" id="A0A3R6A470"/>